<dbReference type="CDD" id="cd06259">
    <property type="entry name" value="YdcF-like"/>
    <property type="match status" value="1"/>
</dbReference>
<dbReference type="GO" id="GO:0000270">
    <property type="term" value="P:peptidoglycan metabolic process"/>
    <property type="evidence" value="ECO:0007669"/>
    <property type="project" value="TreeGrafter"/>
</dbReference>
<dbReference type="GO" id="GO:0043164">
    <property type="term" value="P:Gram-negative-bacterium-type cell wall biogenesis"/>
    <property type="evidence" value="ECO:0007669"/>
    <property type="project" value="TreeGrafter"/>
</dbReference>
<sequence length="264" mass="29004">MNLGMILDICPENISVSRWVQFTGSITWWVAKSPLASLMIGGMLMLSFLIISGLLMRGFILLGRGRSIKRVWSWGFPIAFLVSVSPLLIGEPLLTHFLPAYQGQTADAVVILGRGRSLQNSRVMAAAELMAMDRAPQVFVSGHGDAPFLANQLERVGIAPSKISGEACSRTTEQNAKYTAQQLMPSGVRSIILVSDPPHLLRSQLVFRSLGFDVIPYPSPLPQTLGLRYRRLLTMRETLGLVAYGVMGRYQPRPIHSMNPTAAQ</sequence>
<proteinExistence type="predicted"/>
<dbReference type="Gene3D" id="3.40.50.620">
    <property type="entry name" value="HUPs"/>
    <property type="match status" value="1"/>
</dbReference>
<evidence type="ECO:0000256" key="1">
    <source>
        <dbReference type="SAM" id="Phobius"/>
    </source>
</evidence>
<dbReference type="EMBL" id="QXHD01000004">
    <property type="protein sequence ID" value="NEZ58338.1"/>
    <property type="molecule type" value="Genomic_DNA"/>
</dbReference>
<gene>
    <name evidence="3" type="ORF">DXZ20_22370</name>
</gene>
<dbReference type="GO" id="GO:0005886">
    <property type="term" value="C:plasma membrane"/>
    <property type="evidence" value="ECO:0007669"/>
    <property type="project" value="TreeGrafter"/>
</dbReference>
<dbReference type="Pfam" id="PF02698">
    <property type="entry name" value="DUF218"/>
    <property type="match status" value="1"/>
</dbReference>
<reference evidence="3 4" key="1">
    <citation type="journal article" date="2020" name="Microb. Ecol.">
        <title>Ecogenomics of the Marine Benthic Filamentous Cyanobacterium Adonisia.</title>
        <authorList>
            <person name="Walter J.M."/>
            <person name="Coutinho F.H."/>
            <person name="Leomil L."/>
            <person name="Hargreaves P.I."/>
            <person name="Campeao M.E."/>
            <person name="Vieira V.V."/>
            <person name="Silva B.S."/>
            <person name="Fistarol G.O."/>
            <person name="Salomon P.S."/>
            <person name="Sawabe T."/>
            <person name="Mino S."/>
            <person name="Hosokawa M."/>
            <person name="Miyashita H."/>
            <person name="Maruyama F."/>
            <person name="van Verk M.C."/>
            <person name="Dutilh B.E."/>
            <person name="Thompson C.C."/>
            <person name="Thompson F.L."/>
        </authorList>
    </citation>
    <scope>NUCLEOTIDE SEQUENCE [LARGE SCALE GENOMIC DNA]</scope>
    <source>
        <strain evidence="3 4">CCMR0081</strain>
    </source>
</reference>
<dbReference type="InterPro" id="IPR014729">
    <property type="entry name" value="Rossmann-like_a/b/a_fold"/>
</dbReference>
<feature type="transmembrane region" description="Helical" evidence="1">
    <location>
        <begin position="35"/>
        <end position="59"/>
    </location>
</feature>
<name>A0A6M0RQ02_9CYAN</name>
<dbReference type="PANTHER" id="PTHR30336">
    <property type="entry name" value="INNER MEMBRANE PROTEIN, PROBABLE PERMEASE"/>
    <property type="match status" value="1"/>
</dbReference>
<keyword evidence="1" id="KW-0472">Membrane</keyword>
<comment type="caution">
    <text evidence="3">The sequence shown here is derived from an EMBL/GenBank/DDBJ whole genome shotgun (WGS) entry which is preliminary data.</text>
</comment>
<dbReference type="Proteomes" id="UP000481033">
    <property type="component" value="Unassembled WGS sequence"/>
</dbReference>
<keyword evidence="1" id="KW-1133">Transmembrane helix</keyword>
<evidence type="ECO:0000313" key="3">
    <source>
        <dbReference type="EMBL" id="NEZ58338.1"/>
    </source>
</evidence>
<keyword evidence="4" id="KW-1185">Reference proteome</keyword>
<organism evidence="3 4">
    <name type="scientific">Adonisia turfae CCMR0081</name>
    <dbReference type="NCBI Taxonomy" id="2292702"/>
    <lineage>
        <taxon>Bacteria</taxon>
        <taxon>Bacillati</taxon>
        <taxon>Cyanobacteriota</taxon>
        <taxon>Adonisia</taxon>
        <taxon>Adonisia turfae</taxon>
    </lineage>
</organism>
<feature type="domain" description="DUF218" evidence="2">
    <location>
        <begin position="107"/>
        <end position="240"/>
    </location>
</feature>
<dbReference type="InterPro" id="IPR003848">
    <property type="entry name" value="DUF218"/>
</dbReference>
<dbReference type="PANTHER" id="PTHR30336:SF4">
    <property type="entry name" value="ENVELOPE BIOGENESIS FACTOR ELYC"/>
    <property type="match status" value="1"/>
</dbReference>
<feature type="transmembrane region" description="Helical" evidence="1">
    <location>
        <begin position="71"/>
        <end position="89"/>
    </location>
</feature>
<accession>A0A6M0RQ02</accession>
<dbReference type="AlphaFoldDB" id="A0A6M0RQ02"/>
<evidence type="ECO:0000259" key="2">
    <source>
        <dbReference type="Pfam" id="PF02698"/>
    </source>
</evidence>
<evidence type="ECO:0000313" key="4">
    <source>
        <dbReference type="Proteomes" id="UP000481033"/>
    </source>
</evidence>
<protein>
    <submittedName>
        <fullName evidence="3">YdcF family protein</fullName>
    </submittedName>
</protein>
<keyword evidence="1" id="KW-0812">Transmembrane</keyword>
<dbReference type="InterPro" id="IPR051599">
    <property type="entry name" value="Cell_Envelope_Assoc"/>
</dbReference>